<dbReference type="Gene3D" id="1.25.10.90">
    <property type="match status" value="1"/>
</dbReference>
<dbReference type="CDD" id="cd06561">
    <property type="entry name" value="AlkD_like"/>
    <property type="match status" value="1"/>
</dbReference>
<dbReference type="InterPro" id="IPR016024">
    <property type="entry name" value="ARM-type_fold"/>
</dbReference>
<accession>A0A1H7L6M1</accession>
<dbReference type="SUPFAM" id="SSF48371">
    <property type="entry name" value="ARM repeat"/>
    <property type="match status" value="1"/>
</dbReference>
<gene>
    <name evidence="1" type="ORF">SAMN02910377_02234</name>
</gene>
<dbReference type="PANTHER" id="PTHR34070">
    <property type="entry name" value="ARMADILLO-TYPE FOLD"/>
    <property type="match status" value="1"/>
</dbReference>
<dbReference type="Proteomes" id="UP000182321">
    <property type="component" value="Unassembled WGS sequence"/>
</dbReference>
<sequence>MITEEIRADLFANQDIKYRDFQSKLTPTIAEGSAIGVRTPILRKLAKGYSKRKDVADFLDDLPHQYFDENQIHAFLISEIKDYDECITRLNQFLPYVDNWATCDQMSPKCFKKNHDLLPGQLLKWIGTNDIYTIRFAIVSYMSQFLDEDFDEEYLKIVASVKSDEYYINMAIAWYFATALAKQYEAALPYIEYNMLDKWTHNKAIQKSIESYRVTDEHKQYLRSLKRK</sequence>
<dbReference type="RefSeq" id="WP_074791820.1">
    <property type="nucleotide sequence ID" value="NZ_FNZX01000015.1"/>
</dbReference>
<dbReference type="Pfam" id="PF08713">
    <property type="entry name" value="DNA_alkylation"/>
    <property type="match status" value="1"/>
</dbReference>
<dbReference type="AlphaFoldDB" id="A0A1H7L6M1"/>
<organism evidence="1 2">
    <name type="scientific">Pseudobutyrivibrio ruminis</name>
    <dbReference type="NCBI Taxonomy" id="46206"/>
    <lineage>
        <taxon>Bacteria</taxon>
        <taxon>Bacillati</taxon>
        <taxon>Bacillota</taxon>
        <taxon>Clostridia</taxon>
        <taxon>Lachnospirales</taxon>
        <taxon>Lachnospiraceae</taxon>
        <taxon>Pseudobutyrivibrio</taxon>
    </lineage>
</organism>
<evidence type="ECO:0000313" key="1">
    <source>
        <dbReference type="EMBL" id="SEK94470.1"/>
    </source>
</evidence>
<evidence type="ECO:0000313" key="2">
    <source>
        <dbReference type="Proteomes" id="UP000182321"/>
    </source>
</evidence>
<dbReference type="EMBL" id="FNZX01000015">
    <property type="protein sequence ID" value="SEK94470.1"/>
    <property type="molecule type" value="Genomic_DNA"/>
</dbReference>
<keyword evidence="2" id="KW-1185">Reference proteome</keyword>
<proteinExistence type="predicted"/>
<dbReference type="InterPro" id="IPR014825">
    <property type="entry name" value="DNA_alkylation"/>
</dbReference>
<protein>
    <submittedName>
        <fullName evidence="1">3-methyladenine DNA glycosylase AlkD</fullName>
    </submittedName>
</protein>
<reference evidence="2" key="1">
    <citation type="submission" date="2016-10" db="EMBL/GenBank/DDBJ databases">
        <authorList>
            <person name="Varghese N."/>
        </authorList>
    </citation>
    <scope>NUCLEOTIDE SEQUENCE [LARGE SCALE GENOMIC DNA]</scope>
    <source>
        <strain evidence="2">ACV-9</strain>
    </source>
</reference>
<name>A0A1H7L6M1_9FIRM</name>
<dbReference type="PANTHER" id="PTHR34070:SF1">
    <property type="entry name" value="DNA ALKYLATION REPAIR PROTEIN"/>
    <property type="match status" value="1"/>
</dbReference>